<organism evidence="2 3">
    <name type="scientific">Legionella israelensis</name>
    <dbReference type="NCBI Taxonomy" id="454"/>
    <lineage>
        <taxon>Bacteria</taxon>
        <taxon>Pseudomonadati</taxon>
        <taxon>Pseudomonadota</taxon>
        <taxon>Gammaproteobacteria</taxon>
        <taxon>Legionellales</taxon>
        <taxon>Legionellaceae</taxon>
        <taxon>Legionella</taxon>
    </lineage>
</organism>
<dbReference type="RefSeq" id="WP_135059484.1">
    <property type="nucleotide sequence ID" value="NZ_CP038254.1"/>
</dbReference>
<reference evidence="2 3" key="1">
    <citation type="submission" date="2019-03" db="EMBL/GenBank/DDBJ databases">
        <title>Diverse conjugative elements silence natural transformation in Legionella species.</title>
        <authorList>
            <person name="Durieux I."/>
            <person name="Ginevra C."/>
            <person name="Attaiech L."/>
            <person name="Picq K."/>
            <person name="Juan P.A."/>
            <person name="Jarraud S."/>
            <person name="Charpentier X."/>
        </authorList>
    </citation>
    <scope>NUCLEOTIDE SEQUENCE [LARGE SCALE GENOMIC DNA]</scope>
    <source>
        <strain evidence="2 3">HL-0427-4011</strain>
    </source>
</reference>
<evidence type="ECO:0000313" key="3">
    <source>
        <dbReference type="Proteomes" id="UP000295517"/>
    </source>
</evidence>
<accession>A0AAX1EDP2</accession>
<gene>
    <name evidence="2" type="ORF">E3983_00575</name>
</gene>
<dbReference type="AlphaFoldDB" id="A0AAX1EDP2"/>
<sequence>MPYFLEGKAQELFSAFNLGWLVKQSEKSPEKIDEDIEKDIPRSDLFATSENIKTFEKTWKDESNEARQYYSQGDMYGANLRLILGEHPFFQEKKETIEEYHPQLVKINFAYFDDDNELKSFALVYRKDKPHEWLMALATDVTKAPNERKLFFLKSSEFSPKHPASKKVNVKSNPLLKHVHSDLIKGFISRLIDKKGCINLNSERIQFFIATSSSNRAIRGEYDKYIENPKLTLDIIFKPSRALDILLNLPSNGKVYHPSLFEDCLDENSAIAQRLIKAKEENRDHHYMLLLIALYESGTHERHQALLKDNDFIARFNSVSYSYEHLLECLKDESKFGLLRFLMQSSLFNSIYSKWEKRRDDNELFHRLQTISELECGNRWIVDVLCLLAFEAPLDKNKIIWLQEIFLSYAEDLERIFKDSSVFVELLSKLPGEAIEEKISFWTPFFKKILNYEEKLRQYGNPEIIYPTIRFCLEHNYEDFDILILCQDAQKLRVLGLLLDSKVKPDLYKLCLTTEVYRTSVLLLSDLGYKEAIEDIVESDSSFYTLEKIHQLKNEKAKTICMYFFVNDLLVKNFDIILKRLNEEPELADTVVKLIKENKYLPGELVHIINSPLEAKKECLLHFFDKFDLTAYFEEEDFSTFKKAAFSVEDITALKQSFAYLRNVDIKDKNIYSRLLKIEEGRELRLLIPLMKRVPCLEDSGNTEKLLSVLLTYLTGEKTYQNLYEEINKFQNTDLQKVAREFLYRLKIIKTLEDLELNNEVVKLAAQNNPKATLLREVITRVEDEWEQLKERSKDDPHKTQELEKVENGYRKDVYQAVYNKTIDKKANLEEEIKSAEEKVQEAVNIDRHPDLRKTMKVIANILTVVFTAFIANALHKQETGSYWFFSRPQSAEDIHALGKDIQKMAAPGA</sequence>
<protein>
    <recommendedName>
        <fullName evidence="4">Ankyrin repeat protein</fullName>
    </recommendedName>
</protein>
<keyword evidence="1" id="KW-0175">Coiled coil</keyword>
<evidence type="ECO:0000313" key="2">
    <source>
        <dbReference type="EMBL" id="QBR82977.1"/>
    </source>
</evidence>
<feature type="coiled-coil region" evidence="1">
    <location>
        <begin position="812"/>
        <end position="846"/>
    </location>
</feature>
<name>A0AAX1EDP2_9GAMM</name>
<proteinExistence type="predicted"/>
<dbReference type="Proteomes" id="UP000295517">
    <property type="component" value="Chromosome"/>
</dbReference>
<evidence type="ECO:0008006" key="4">
    <source>
        <dbReference type="Google" id="ProtNLM"/>
    </source>
</evidence>
<evidence type="ECO:0000256" key="1">
    <source>
        <dbReference type="SAM" id="Coils"/>
    </source>
</evidence>
<dbReference type="EMBL" id="CP038254">
    <property type="protein sequence ID" value="QBR82977.1"/>
    <property type="molecule type" value="Genomic_DNA"/>
</dbReference>